<evidence type="ECO:0000313" key="2">
    <source>
        <dbReference type="Proteomes" id="UP000789920"/>
    </source>
</evidence>
<protein>
    <submittedName>
        <fullName evidence="1">14820_t:CDS:1</fullName>
    </submittedName>
</protein>
<dbReference type="Proteomes" id="UP000789920">
    <property type="component" value="Unassembled WGS sequence"/>
</dbReference>
<name>A0ACA9LIE7_9GLOM</name>
<organism evidence="1 2">
    <name type="scientific">Racocetra persica</name>
    <dbReference type="NCBI Taxonomy" id="160502"/>
    <lineage>
        <taxon>Eukaryota</taxon>
        <taxon>Fungi</taxon>
        <taxon>Fungi incertae sedis</taxon>
        <taxon>Mucoromycota</taxon>
        <taxon>Glomeromycotina</taxon>
        <taxon>Glomeromycetes</taxon>
        <taxon>Diversisporales</taxon>
        <taxon>Gigasporaceae</taxon>
        <taxon>Racocetra</taxon>
    </lineage>
</organism>
<reference evidence="1" key="1">
    <citation type="submission" date="2021-06" db="EMBL/GenBank/DDBJ databases">
        <authorList>
            <person name="Kallberg Y."/>
            <person name="Tangrot J."/>
            <person name="Rosling A."/>
        </authorList>
    </citation>
    <scope>NUCLEOTIDE SEQUENCE</scope>
    <source>
        <strain evidence="1">MA461A</strain>
    </source>
</reference>
<dbReference type="EMBL" id="CAJVQC010003843">
    <property type="protein sequence ID" value="CAG8532912.1"/>
    <property type="molecule type" value="Genomic_DNA"/>
</dbReference>
<keyword evidence="2" id="KW-1185">Reference proteome</keyword>
<gene>
    <name evidence="1" type="ORF">RPERSI_LOCUS3218</name>
</gene>
<evidence type="ECO:0000313" key="1">
    <source>
        <dbReference type="EMBL" id="CAG8532912.1"/>
    </source>
</evidence>
<accession>A0ACA9LIE7</accession>
<comment type="caution">
    <text evidence="1">The sequence shown here is derived from an EMBL/GenBank/DDBJ whole genome shotgun (WGS) entry which is preliminary data.</text>
</comment>
<sequence length="75" mass="8656">MPMTNSHKRNKSPPKSTTQRQHKFTQAKQTKQNRQHDANDKFTSETKSTEIDDIMPIKISSAPEMTTPKDNNSKR</sequence>
<proteinExistence type="predicted"/>